<evidence type="ECO:0000256" key="1">
    <source>
        <dbReference type="ARBA" id="ARBA00023157"/>
    </source>
</evidence>
<reference evidence="5" key="1">
    <citation type="submission" date="2021-06" db="EMBL/GenBank/DDBJ databases">
        <authorList>
            <person name="Hodson N. C."/>
            <person name="Mongue J. A."/>
            <person name="Jaron S. K."/>
        </authorList>
    </citation>
    <scope>NUCLEOTIDE SEQUENCE</scope>
</reference>
<dbReference type="GO" id="GO:0004252">
    <property type="term" value="F:serine-type endopeptidase activity"/>
    <property type="evidence" value="ECO:0007669"/>
    <property type="project" value="InterPro"/>
</dbReference>
<dbReference type="InterPro" id="IPR018114">
    <property type="entry name" value="TRYPSIN_HIS"/>
</dbReference>
<dbReference type="InterPro" id="IPR001254">
    <property type="entry name" value="Trypsin_dom"/>
</dbReference>
<evidence type="ECO:0000256" key="2">
    <source>
        <dbReference type="ARBA" id="ARBA00024195"/>
    </source>
</evidence>
<feature type="chain" id="PRO_5035304170" description="Peptidase S1 domain-containing protein" evidence="3">
    <location>
        <begin position="21"/>
        <end position="308"/>
    </location>
</feature>
<evidence type="ECO:0000313" key="5">
    <source>
        <dbReference type="EMBL" id="CAG7719345.1"/>
    </source>
</evidence>
<dbReference type="EMBL" id="CAJVCH010060637">
    <property type="protein sequence ID" value="CAG7719345.1"/>
    <property type="molecule type" value="Genomic_DNA"/>
</dbReference>
<name>A0A8J2JKZ1_9HEXA</name>
<keyword evidence="3" id="KW-0732">Signal</keyword>
<dbReference type="Pfam" id="PF00089">
    <property type="entry name" value="Trypsin"/>
    <property type="match status" value="1"/>
</dbReference>
<evidence type="ECO:0000259" key="4">
    <source>
        <dbReference type="PROSITE" id="PS50240"/>
    </source>
</evidence>
<organism evidence="5 6">
    <name type="scientific">Allacma fusca</name>
    <dbReference type="NCBI Taxonomy" id="39272"/>
    <lineage>
        <taxon>Eukaryota</taxon>
        <taxon>Metazoa</taxon>
        <taxon>Ecdysozoa</taxon>
        <taxon>Arthropoda</taxon>
        <taxon>Hexapoda</taxon>
        <taxon>Collembola</taxon>
        <taxon>Symphypleona</taxon>
        <taxon>Sminthuridae</taxon>
        <taxon>Allacma</taxon>
    </lineage>
</organism>
<dbReference type="OrthoDB" id="5565075at2759"/>
<accession>A0A8J2JKZ1</accession>
<dbReference type="SMART" id="SM00020">
    <property type="entry name" value="Tryp_SPc"/>
    <property type="match status" value="1"/>
</dbReference>
<comment type="similarity">
    <text evidence="2">Belongs to the peptidase S1 family. CLIP subfamily.</text>
</comment>
<sequence>MKTATTILMLQVAFFATVSARTIAIPGLNLTFPKPPAFPGLMAKPSGCTCGERKNSRIVGGTAAQNGQFPWRVRLCTGRPSALYCLSCGATIISEQWILTAAHCFDSYQLGYYVNVFVGSTDAHGYLVMPDRLVIHEKYRPLTSNSTSQNDIALLHLPIKLPFDNSNILLGPACLPYQYVGKEELGTVIASGWGKTVGNDDGSSSDTLQTVELDLMSNDECRKIGRGITNMHVCTNTPNKTVCQGDSGGSIDKVSKGLSYAFGIVSYGSRYCEGYAAFTRVSEYLTWIEQWTGENFCKPLMSKNRNLV</sequence>
<evidence type="ECO:0000256" key="3">
    <source>
        <dbReference type="SAM" id="SignalP"/>
    </source>
</evidence>
<dbReference type="InterPro" id="IPR051487">
    <property type="entry name" value="Ser/Thr_Proteases_Immune/Dev"/>
</dbReference>
<dbReference type="PANTHER" id="PTHR24256">
    <property type="entry name" value="TRYPTASE-RELATED"/>
    <property type="match status" value="1"/>
</dbReference>
<feature type="domain" description="Peptidase S1" evidence="4">
    <location>
        <begin position="58"/>
        <end position="293"/>
    </location>
</feature>
<dbReference type="PROSITE" id="PS50240">
    <property type="entry name" value="TRYPSIN_DOM"/>
    <property type="match status" value="1"/>
</dbReference>
<gene>
    <name evidence="5" type="ORF">AFUS01_LOCUS8676</name>
</gene>
<dbReference type="PROSITE" id="PS00134">
    <property type="entry name" value="TRYPSIN_HIS"/>
    <property type="match status" value="1"/>
</dbReference>
<dbReference type="AlphaFoldDB" id="A0A8J2JKZ1"/>
<keyword evidence="6" id="KW-1185">Reference proteome</keyword>
<comment type="caution">
    <text evidence="5">The sequence shown here is derived from an EMBL/GenBank/DDBJ whole genome shotgun (WGS) entry which is preliminary data.</text>
</comment>
<protein>
    <recommendedName>
        <fullName evidence="4">Peptidase S1 domain-containing protein</fullName>
    </recommendedName>
</protein>
<dbReference type="GO" id="GO:0006508">
    <property type="term" value="P:proteolysis"/>
    <property type="evidence" value="ECO:0007669"/>
    <property type="project" value="InterPro"/>
</dbReference>
<keyword evidence="1" id="KW-1015">Disulfide bond</keyword>
<dbReference type="Proteomes" id="UP000708208">
    <property type="component" value="Unassembled WGS sequence"/>
</dbReference>
<evidence type="ECO:0000313" key="6">
    <source>
        <dbReference type="Proteomes" id="UP000708208"/>
    </source>
</evidence>
<dbReference type="CDD" id="cd00190">
    <property type="entry name" value="Tryp_SPc"/>
    <property type="match status" value="1"/>
</dbReference>
<proteinExistence type="inferred from homology"/>
<feature type="signal peptide" evidence="3">
    <location>
        <begin position="1"/>
        <end position="20"/>
    </location>
</feature>